<evidence type="ECO:0000259" key="2">
    <source>
        <dbReference type="Pfam" id="PF09967"/>
    </source>
</evidence>
<name>A0A1F6TQM9_9PROT</name>
<dbReference type="InterPro" id="IPR018698">
    <property type="entry name" value="VWA-like_dom"/>
</dbReference>
<gene>
    <name evidence="4" type="ORF">A2151_07890</name>
</gene>
<dbReference type="Pfam" id="PF13203">
    <property type="entry name" value="DUF2201_N"/>
    <property type="match status" value="1"/>
</dbReference>
<dbReference type="STRING" id="1817760.A2151_07890"/>
<evidence type="ECO:0008006" key="6">
    <source>
        <dbReference type="Google" id="ProtNLM"/>
    </source>
</evidence>
<feature type="domain" description="VWA-like" evidence="2">
    <location>
        <begin position="278"/>
        <end position="402"/>
    </location>
</feature>
<dbReference type="PANTHER" id="PTHR38730">
    <property type="entry name" value="SLL7028 PROTEIN"/>
    <property type="match status" value="1"/>
</dbReference>
<dbReference type="AlphaFoldDB" id="A0A1F6TQM9"/>
<feature type="domain" description="Putative metallopeptidase" evidence="3">
    <location>
        <begin position="6"/>
        <end position="269"/>
    </location>
</feature>
<evidence type="ECO:0000259" key="3">
    <source>
        <dbReference type="Pfam" id="PF13203"/>
    </source>
</evidence>
<comment type="caution">
    <text evidence="4">The sequence shown here is derived from an EMBL/GenBank/DDBJ whole genome shotgun (WGS) entry which is preliminary data.</text>
</comment>
<dbReference type="Proteomes" id="UP000178885">
    <property type="component" value="Unassembled WGS sequence"/>
</dbReference>
<accession>A0A1F6TQM9</accession>
<dbReference type="InterPro" id="IPR025154">
    <property type="entry name" value="Put_metallopeptidase_dom"/>
</dbReference>
<evidence type="ECO:0000313" key="5">
    <source>
        <dbReference type="Proteomes" id="UP000178885"/>
    </source>
</evidence>
<feature type="compositionally biased region" description="Basic and acidic residues" evidence="1">
    <location>
        <begin position="165"/>
        <end position="174"/>
    </location>
</feature>
<proteinExistence type="predicted"/>
<sequence>MDDIVEKKLTAARAWLIIDKPFLGALVMRLPLTEADPKWCAATATDARAVYYNRAYIDSLSLEQTKFMLAHEALHCALAHFARREHRNKRRWDIACDFAVNLLLLADGLTPPPGALTLDAFKDMAAEEIYPHIQENPSEATLDQHLYDEGERAQGNRKSSGGGGGRDRQDENGEGRTQPDAGDGAPQPQPLSAAERESLRIQWQQRLAGAAQQAMRAGKLGGSMARLVDHLLQPQLPWRALLARYMSAAARNDYSFTRPSRREGAAILPGLRSSTIDLVVALDTSGSISDNEMREFVSEINAIKGHAGARITLHACDERLAADGPWIYEPWEDLALPSRFQGGGGTRFTPVFEWVQRQDRQPDLLLYFTDAEGEFPKQEPAYPVIWLVKGKSKVPWGQRIQLN</sequence>
<dbReference type="EMBL" id="MFSU01000057">
    <property type="protein sequence ID" value="OGI47385.1"/>
    <property type="molecule type" value="Genomic_DNA"/>
</dbReference>
<evidence type="ECO:0000256" key="1">
    <source>
        <dbReference type="SAM" id="MobiDB-lite"/>
    </source>
</evidence>
<feature type="region of interest" description="Disordered" evidence="1">
    <location>
        <begin position="152"/>
        <end position="192"/>
    </location>
</feature>
<evidence type="ECO:0000313" key="4">
    <source>
        <dbReference type="EMBL" id="OGI47385.1"/>
    </source>
</evidence>
<organism evidence="4 5">
    <name type="scientific">Candidatus Muproteobacteria bacterium RBG_16_65_34</name>
    <dbReference type="NCBI Taxonomy" id="1817760"/>
    <lineage>
        <taxon>Bacteria</taxon>
        <taxon>Pseudomonadati</taxon>
        <taxon>Pseudomonadota</taxon>
        <taxon>Candidatus Muproteobacteria</taxon>
    </lineage>
</organism>
<protein>
    <recommendedName>
        <fullName evidence="6">Metallopeptidase domain-containing protein</fullName>
    </recommendedName>
</protein>
<dbReference type="Pfam" id="PF09967">
    <property type="entry name" value="DUF2201"/>
    <property type="match status" value="1"/>
</dbReference>
<dbReference type="InterPro" id="IPR036465">
    <property type="entry name" value="vWFA_dom_sf"/>
</dbReference>
<reference evidence="4 5" key="1">
    <citation type="journal article" date="2016" name="Nat. Commun.">
        <title>Thousands of microbial genomes shed light on interconnected biogeochemical processes in an aquifer system.</title>
        <authorList>
            <person name="Anantharaman K."/>
            <person name="Brown C.T."/>
            <person name="Hug L.A."/>
            <person name="Sharon I."/>
            <person name="Castelle C.J."/>
            <person name="Probst A.J."/>
            <person name="Thomas B.C."/>
            <person name="Singh A."/>
            <person name="Wilkins M.J."/>
            <person name="Karaoz U."/>
            <person name="Brodie E.L."/>
            <person name="Williams K.H."/>
            <person name="Hubbard S.S."/>
            <person name="Banfield J.F."/>
        </authorList>
    </citation>
    <scope>NUCLEOTIDE SEQUENCE [LARGE SCALE GENOMIC DNA]</scope>
</reference>
<dbReference type="SUPFAM" id="SSF53300">
    <property type="entry name" value="vWA-like"/>
    <property type="match status" value="1"/>
</dbReference>
<dbReference type="PANTHER" id="PTHR38730:SF1">
    <property type="entry name" value="SLL7028 PROTEIN"/>
    <property type="match status" value="1"/>
</dbReference>